<comment type="caution">
    <text evidence="1">The sequence shown here is derived from an EMBL/GenBank/DDBJ whole genome shotgun (WGS) entry which is preliminary data.</text>
</comment>
<accession>A0ACC3MM28</accession>
<sequence>MAPIKVGLMGCGSSTKYFHLPFILPNPDLHVAAFLQRAEAPKDTSDVEPGKHCTVDHPHAKHYRTAEDFFADDEIELVIVCTSSAMHFEFGKQALLAGKHVVIEKPFTVTTAEADKLIELSKEKNKILTVYQNRRYDSDFRTLQHLMSLSPNPFGTITEFENHYDLDNPPWIAKWGAQTPAEAPGEGMLYGLGTHSIDQTLLLFGLPKSIAAFLRCLRPDGGEGAVDDSFTIILQYEGNLIATVKTTIVSPGPRQMKFWVRGTHGSFTKDGEDVQMENIFENNMKADDTGFGIEPERYHGTLYTRKELEARFQKEGETGVVFSGKIPSKPGSYMDYYRDLVAAIRGEKELVVKPEESRNGIRVIELARESAEKGVTVPWSEGP</sequence>
<dbReference type="EMBL" id="JAUTXU010000211">
    <property type="protein sequence ID" value="KAK3698409.1"/>
    <property type="molecule type" value="Genomic_DNA"/>
</dbReference>
<dbReference type="Proteomes" id="UP001281147">
    <property type="component" value="Unassembled WGS sequence"/>
</dbReference>
<gene>
    <name evidence="1" type="ORF">LTR37_016979</name>
</gene>
<name>A0ACC3MM28_9PEZI</name>
<evidence type="ECO:0000313" key="1">
    <source>
        <dbReference type="EMBL" id="KAK3698409.1"/>
    </source>
</evidence>
<organism evidence="1 2">
    <name type="scientific">Vermiconidia calcicola</name>
    <dbReference type="NCBI Taxonomy" id="1690605"/>
    <lineage>
        <taxon>Eukaryota</taxon>
        <taxon>Fungi</taxon>
        <taxon>Dikarya</taxon>
        <taxon>Ascomycota</taxon>
        <taxon>Pezizomycotina</taxon>
        <taxon>Dothideomycetes</taxon>
        <taxon>Dothideomycetidae</taxon>
        <taxon>Mycosphaerellales</taxon>
        <taxon>Extremaceae</taxon>
        <taxon>Vermiconidia</taxon>
    </lineage>
</organism>
<evidence type="ECO:0000313" key="2">
    <source>
        <dbReference type="Proteomes" id="UP001281147"/>
    </source>
</evidence>
<proteinExistence type="predicted"/>
<protein>
    <submittedName>
        <fullName evidence="1">Uncharacterized protein</fullName>
    </submittedName>
</protein>
<keyword evidence="2" id="KW-1185">Reference proteome</keyword>
<reference evidence="1" key="1">
    <citation type="submission" date="2023-07" db="EMBL/GenBank/DDBJ databases">
        <title>Black Yeasts Isolated from many extreme environments.</title>
        <authorList>
            <person name="Coleine C."/>
            <person name="Stajich J.E."/>
            <person name="Selbmann L."/>
        </authorList>
    </citation>
    <scope>NUCLEOTIDE SEQUENCE</scope>
    <source>
        <strain evidence="1">CCFEE 5714</strain>
    </source>
</reference>